<feature type="transmembrane region" description="Helical" evidence="1">
    <location>
        <begin position="9"/>
        <end position="29"/>
    </location>
</feature>
<dbReference type="Proteomes" id="UP000275719">
    <property type="component" value="Unassembled WGS sequence"/>
</dbReference>
<evidence type="ECO:0008006" key="4">
    <source>
        <dbReference type="Google" id="ProtNLM"/>
    </source>
</evidence>
<feature type="transmembrane region" description="Helical" evidence="1">
    <location>
        <begin position="41"/>
        <end position="59"/>
    </location>
</feature>
<keyword evidence="3" id="KW-1185">Reference proteome</keyword>
<comment type="caution">
    <text evidence="2">The sequence shown here is derived from an EMBL/GenBank/DDBJ whole genome shotgun (WGS) entry which is preliminary data.</text>
</comment>
<sequence>MKDFFKSNILWFVGIPVGLIAGYLYWNFYGCTESCAITSNPTNSTLYGGLMGGLVFSLFKKEKKK</sequence>
<evidence type="ECO:0000313" key="2">
    <source>
        <dbReference type="EMBL" id="RRJ87649.1"/>
    </source>
</evidence>
<evidence type="ECO:0000256" key="1">
    <source>
        <dbReference type="SAM" id="Phobius"/>
    </source>
</evidence>
<dbReference type="AlphaFoldDB" id="A0A3P3W1T8"/>
<organism evidence="2 3">
    <name type="scientific">Paenimyroides tangerinum</name>
    <dbReference type="NCBI Taxonomy" id="2488728"/>
    <lineage>
        <taxon>Bacteria</taxon>
        <taxon>Pseudomonadati</taxon>
        <taxon>Bacteroidota</taxon>
        <taxon>Flavobacteriia</taxon>
        <taxon>Flavobacteriales</taxon>
        <taxon>Flavobacteriaceae</taxon>
        <taxon>Paenimyroides</taxon>
    </lineage>
</organism>
<keyword evidence="1" id="KW-1133">Transmembrane helix</keyword>
<accession>A0A3P3W1T8</accession>
<protein>
    <recommendedName>
        <fullName evidence="4">YtxH domain-containing protein</fullName>
    </recommendedName>
</protein>
<name>A0A3P3W1T8_9FLAO</name>
<dbReference type="RefSeq" id="WP_125020159.1">
    <property type="nucleotide sequence ID" value="NZ_RQVQ01000052.1"/>
</dbReference>
<keyword evidence="1" id="KW-0812">Transmembrane</keyword>
<dbReference type="OrthoDB" id="2062758at2"/>
<reference evidence="2 3" key="1">
    <citation type="submission" date="2018-11" db="EMBL/GenBank/DDBJ databases">
        <title>Flavobacterium sp. nov., YIM 102701-2 draft genome.</title>
        <authorList>
            <person name="Li G."/>
            <person name="Jiang Y."/>
        </authorList>
    </citation>
    <scope>NUCLEOTIDE SEQUENCE [LARGE SCALE GENOMIC DNA]</scope>
    <source>
        <strain evidence="2 3">YIM 102701-2</strain>
    </source>
</reference>
<keyword evidence="1" id="KW-0472">Membrane</keyword>
<evidence type="ECO:0000313" key="3">
    <source>
        <dbReference type="Proteomes" id="UP000275719"/>
    </source>
</evidence>
<proteinExistence type="predicted"/>
<gene>
    <name evidence="2" type="ORF">EG240_14945</name>
</gene>
<dbReference type="EMBL" id="RQVQ01000052">
    <property type="protein sequence ID" value="RRJ87649.1"/>
    <property type="molecule type" value="Genomic_DNA"/>
</dbReference>